<accession>A0A2P4S3S0</accession>
<protein>
    <submittedName>
        <fullName evidence="2">Uncharacterized protein</fullName>
    </submittedName>
</protein>
<gene>
    <name evidence="2" type="ORF">CIB84_017488</name>
</gene>
<reference evidence="2 3" key="1">
    <citation type="submission" date="2018-01" db="EMBL/GenBank/DDBJ databases">
        <title>Comparison of the Chinese Bamboo Partridge and Red Junglefowl genome sequences highlights the importance of demography in genome evolution.</title>
        <authorList>
            <person name="Tiley G.P."/>
            <person name="Kimball R.T."/>
            <person name="Braun E.L."/>
            <person name="Burleigh J.G."/>
        </authorList>
    </citation>
    <scope>NUCLEOTIDE SEQUENCE [LARGE SCALE GENOMIC DNA]</scope>
    <source>
        <strain evidence="2">RTK389</strain>
        <tissue evidence="2">Blood</tissue>
    </source>
</reference>
<feature type="compositionally biased region" description="Basic and acidic residues" evidence="1">
    <location>
        <begin position="33"/>
        <end position="45"/>
    </location>
</feature>
<dbReference type="Proteomes" id="UP000237246">
    <property type="component" value="Unassembled WGS sequence"/>
</dbReference>
<proteinExistence type="predicted"/>
<feature type="compositionally biased region" description="Basic and acidic residues" evidence="1">
    <location>
        <begin position="61"/>
        <end position="73"/>
    </location>
</feature>
<evidence type="ECO:0000313" key="3">
    <source>
        <dbReference type="Proteomes" id="UP000237246"/>
    </source>
</evidence>
<sequence length="144" mass="16019">MILLEQSLRKGEQLEDDVQPLEGAGSVQGENGIEERVPEGSERSEISAAVKESAEGYENVDVLRDESQRRTCEEAVVEDDEEKGEVQRTTEEPSPQDSEAVTPKEEQLAKQKSSEQEKLPQTDLTVDERRDDHVPEVQAAVSIT</sequence>
<feature type="compositionally biased region" description="Basic and acidic residues" evidence="1">
    <location>
        <begin position="102"/>
        <end position="135"/>
    </location>
</feature>
<feature type="region of interest" description="Disordered" evidence="1">
    <location>
        <begin position="1"/>
        <end position="144"/>
    </location>
</feature>
<evidence type="ECO:0000256" key="1">
    <source>
        <dbReference type="SAM" id="MobiDB-lite"/>
    </source>
</evidence>
<evidence type="ECO:0000313" key="2">
    <source>
        <dbReference type="EMBL" id="POI18767.1"/>
    </source>
</evidence>
<name>A0A2P4S3S0_BAMTH</name>
<dbReference type="AlphaFoldDB" id="A0A2P4S3S0"/>
<organism evidence="2 3">
    <name type="scientific">Bambusicola thoracicus</name>
    <name type="common">Chinese bamboo-partridge</name>
    <name type="synonym">Perdix thoracica</name>
    <dbReference type="NCBI Taxonomy" id="9083"/>
    <lineage>
        <taxon>Eukaryota</taxon>
        <taxon>Metazoa</taxon>
        <taxon>Chordata</taxon>
        <taxon>Craniata</taxon>
        <taxon>Vertebrata</taxon>
        <taxon>Euteleostomi</taxon>
        <taxon>Archelosauria</taxon>
        <taxon>Archosauria</taxon>
        <taxon>Dinosauria</taxon>
        <taxon>Saurischia</taxon>
        <taxon>Theropoda</taxon>
        <taxon>Coelurosauria</taxon>
        <taxon>Aves</taxon>
        <taxon>Neognathae</taxon>
        <taxon>Galloanserae</taxon>
        <taxon>Galliformes</taxon>
        <taxon>Phasianidae</taxon>
        <taxon>Perdicinae</taxon>
        <taxon>Bambusicola</taxon>
    </lineage>
</organism>
<dbReference type="OrthoDB" id="8931760at2759"/>
<dbReference type="EMBL" id="PPHD01117090">
    <property type="protein sequence ID" value="POI18767.1"/>
    <property type="molecule type" value="Genomic_DNA"/>
</dbReference>
<keyword evidence="3" id="KW-1185">Reference proteome</keyword>
<comment type="caution">
    <text evidence="2">The sequence shown here is derived from an EMBL/GenBank/DDBJ whole genome shotgun (WGS) entry which is preliminary data.</text>
</comment>